<evidence type="ECO:0000313" key="3">
    <source>
        <dbReference type="EMBL" id="BDI21046.1"/>
    </source>
</evidence>
<dbReference type="RefSeq" id="WP_251961031.1">
    <property type="nucleotide sequence ID" value="NZ_AP025736.1"/>
</dbReference>
<protein>
    <recommendedName>
        <fullName evidence="2">CHAT domain-containing protein</fullName>
    </recommendedName>
</protein>
<geneLocation type="plasmid" evidence="3 4">
    <name>pANSO36D</name>
</geneLocation>
<dbReference type="InterPro" id="IPR011990">
    <property type="entry name" value="TPR-like_helical_dom_sf"/>
</dbReference>
<evidence type="ECO:0000256" key="1">
    <source>
        <dbReference type="PROSITE-ProRule" id="PRU00339"/>
    </source>
</evidence>
<reference evidence="3" key="1">
    <citation type="submission" date="2022-04" db="EMBL/GenBank/DDBJ databases">
        <title>Complete genome sequence of a cyanobacterium, Nostoc sp. SO-36, isolated in Antarctica.</title>
        <authorList>
            <person name="Kanesaki Y."/>
            <person name="Effendi D."/>
            <person name="Sakamoto T."/>
            <person name="Ohtani S."/>
            <person name="Awai K."/>
        </authorList>
    </citation>
    <scope>NUCLEOTIDE SEQUENCE</scope>
    <source>
        <strain evidence="3">SO-36</strain>
        <plasmid evidence="3">pANSO36D</plasmid>
    </source>
</reference>
<accession>A0ABM7ZCK7</accession>
<proteinExistence type="predicted"/>
<dbReference type="PANTHER" id="PTHR10098:SF108">
    <property type="entry name" value="TETRATRICOPEPTIDE REPEAT PROTEIN 28"/>
    <property type="match status" value="1"/>
</dbReference>
<dbReference type="SMART" id="SM00028">
    <property type="entry name" value="TPR"/>
    <property type="match status" value="2"/>
</dbReference>
<keyword evidence="4" id="KW-1185">Reference proteome</keyword>
<dbReference type="EMBL" id="AP025736">
    <property type="protein sequence ID" value="BDI21046.1"/>
    <property type="molecule type" value="Genomic_DNA"/>
</dbReference>
<dbReference type="Gene3D" id="1.25.40.10">
    <property type="entry name" value="Tetratricopeptide repeat domain"/>
    <property type="match status" value="1"/>
</dbReference>
<feature type="repeat" description="TPR" evidence="1">
    <location>
        <begin position="44"/>
        <end position="77"/>
    </location>
</feature>
<gene>
    <name evidence="3" type="ORF">ANSO36C_68480</name>
</gene>
<organism evidence="3 4">
    <name type="scientific">Nostoc cf. commune SO-36</name>
    <dbReference type="NCBI Taxonomy" id="449208"/>
    <lineage>
        <taxon>Bacteria</taxon>
        <taxon>Bacillati</taxon>
        <taxon>Cyanobacteriota</taxon>
        <taxon>Cyanophyceae</taxon>
        <taxon>Nostocales</taxon>
        <taxon>Nostocaceae</taxon>
        <taxon>Nostoc</taxon>
    </lineage>
</organism>
<feature type="repeat" description="TPR" evidence="1">
    <location>
        <begin position="4"/>
        <end position="37"/>
    </location>
</feature>
<feature type="domain" description="CHAT" evidence="2">
    <location>
        <begin position="284"/>
        <end position="550"/>
    </location>
</feature>
<dbReference type="Pfam" id="PF13181">
    <property type="entry name" value="TPR_8"/>
    <property type="match status" value="2"/>
</dbReference>
<keyword evidence="3" id="KW-0614">Plasmid</keyword>
<dbReference type="SUPFAM" id="SSF48452">
    <property type="entry name" value="TPR-like"/>
    <property type="match status" value="1"/>
</dbReference>
<evidence type="ECO:0000259" key="2">
    <source>
        <dbReference type="Pfam" id="PF12770"/>
    </source>
</evidence>
<name>A0ABM7ZCK7_NOSCO</name>
<evidence type="ECO:0000313" key="4">
    <source>
        <dbReference type="Proteomes" id="UP001055453"/>
    </source>
</evidence>
<dbReference type="Proteomes" id="UP001055453">
    <property type="component" value="Plasmid pANSO36D"/>
</dbReference>
<dbReference type="InterPro" id="IPR024983">
    <property type="entry name" value="CHAT_dom"/>
</dbReference>
<sequence>MGESHTLYSIALLYSTLNQKNEELDYYQKSLQLSKKINDRRGISSSLCQLGIFYRNMGDKSKAISYLKQCIDLVESVQADIQVEQLKAGFSSNQQDNYVSLIHLLWNTENPEILKEAFSYVERARARAFLDQLANGKLNLKGVSSSLLQQEQQLKIEMRGQRNQLTKLQQQVAENFNQSKVNEVKVKLLELEKKYTDILTQIKLDPKAASLVSVKIPALPEIQKLLDKDTTLVEYFITRGRTFVFIITSDSFQAIPINKTYDELYSAVSGFRKFSNIDSSEPPETLKKLYEWLIIPVQPYLKTKKLIIVPHNTLHYLPFAALSDGNHYLGENYIISTLPTSSALAYLPKKHHSQLNTLLALGNPSISESLSPLDKAEEEVESIGNIYNSTSVFILNDATETRLRVESSTANIIHIAAHGEYNSANPLFSTIYLASDDQNDGLLQVQEIYDLDLTATNLVVLSACNTSVGRLSKGDEVVGLTRAFLYAGAPSVISTLWSVDDTVTGEFMQRFYTHLHLGIEKAEALQKAQNDIRKDYPNPYFWAAFVLTGDGGK</sequence>
<dbReference type="PANTHER" id="PTHR10098">
    <property type="entry name" value="RAPSYN-RELATED"/>
    <property type="match status" value="1"/>
</dbReference>
<keyword evidence="1" id="KW-0802">TPR repeat</keyword>
<dbReference type="InterPro" id="IPR019734">
    <property type="entry name" value="TPR_rpt"/>
</dbReference>
<dbReference type="Pfam" id="PF12770">
    <property type="entry name" value="CHAT"/>
    <property type="match status" value="1"/>
</dbReference>
<dbReference type="PROSITE" id="PS50005">
    <property type="entry name" value="TPR"/>
    <property type="match status" value="2"/>
</dbReference>